<evidence type="ECO:0000313" key="1">
    <source>
        <dbReference type="EMBL" id="VUX39034.1"/>
    </source>
</evidence>
<sequence>MRALDMDAHGDREGATGVIRAAMRVWPGLFPDRPDRDALAAWVSDLHGDAVGALRLLNRMGFASDGDMEALR</sequence>
<evidence type="ECO:0000313" key="2">
    <source>
        <dbReference type="Proteomes" id="UP000345266"/>
    </source>
</evidence>
<organism evidence="1 2">
    <name type="scientific">Bifidobacterium longum subsp. infantis</name>
    <dbReference type="NCBI Taxonomy" id="1682"/>
    <lineage>
        <taxon>Bacteria</taxon>
        <taxon>Bacillati</taxon>
        <taxon>Actinomycetota</taxon>
        <taxon>Actinomycetes</taxon>
        <taxon>Bifidobacteriales</taxon>
        <taxon>Bifidobacteriaceae</taxon>
        <taxon>Bifidobacterium</taxon>
    </lineage>
</organism>
<dbReference type="Proteomes" id="UP000345266">
    <property type="component" value="Unassembled WGS sequence"/>
</dbReference>
<proteinExistence type="predicted"/>
<dbReference type="EMBL" id="CABHNT010000069">
    <property type="protein sequence ID" value="VUX39034.1"/>
    <property type="molecule type" value="Genomic_DNA"/>
</dbReference>
<protein>
    <submittedName>
        <fullName evidence="1">Uncharacterized protein</fullName>
    </submittedName>
</protein>
<reference evidence="1 2" key="1">
    <citation type="submission" date="2019-07" db="EMBL/GenBank/DDBJ databases">
        <authorList>
            <person name="Hibberd C M."/>
            <person name="Gehrig L. J."/>
            <person name="Chang H.-W."/>
            <person name="Venkatesh S."/>
        </authorList>
    </citation>
    <scope>NUCLEOTIDE SEQUENCE [LARGE SCALE GENOMIC DNA]</scope>
    <source>
        <strain evidence="1">Bifidobacterium_longum_subsp_infantis_JG_Bg463</strain>
    </source>
</reference>
<accession>A0A564W229</accession>
<gene>
    <name evidence="1" type="ORF">BLJG463_02508</name>
</gene>
<dbReference type="AlphaFoldDB" id="A0A564W229"/>
<name>A0A564W229_BIFLI</name>